<name>A0AA39J6H8_ARMTA</name>
<dbReference type="Proteomes" id="UP001175211">
    <property type="component" value="Unassembled WGS sequence"/>
</dbReference>
<dbReference type="EMBL" id="JAUEPS010000143">
    <property type="protein sequence ID" value="KAK0435699.1"/>
    <property type="molecule type" value="Genomic_DNA"/>
</dbReference>
<dbReference type="RefSeq" id="XP_060322059.1">
    <property type="nucleotide sequence ID" value="XM_060470575.1"/>
</dbReference>
<keyword evidence="2" id="KW-1185">Reference proteome</keyword>
<dbReference type="AlphaFoldDB" id="A0AA39J6H8"/>
<gene>
    <name evidence="1" type="ORF">EV420DRAFT_1487890</name>
</gene>
<reference evidence="1" key="1">
    <citation type="submission" date="2023-06" db="EMBL/GenBank/DDBJ databases">
        <authorList>
            <consortium name="Lawrence Berkeley National Laboratory"/>
            <person name="Ahrendt S."/>
            <person name="Sahu N."/>
            <person name="Indic B."/>
            <person name="Wong-Bajracharya J."/>
            <person name="Merenyi Z."/>
            <person name="Ke H.-M."/>
            <person name="Monk M."/>
            <person name="Kocsube S."/>
            <person name="Drula E."/>
            <person name="Lipzen A."/>
            <person name="Balint B."/>
            <person name="Henrissat B."/>
            <person name="Andreopoulos B."/>
            <person name="Martin F.M."/>
            <person name="Harder C.B."/>
            <person name="Rigling D."/>
            <person name="Ford K.L."/>
            <person name="Foster G.D."/>
            <person name="Pangilinan J."/>
            <person name="Papanicolaou A."/>
            <person name="Barry K."/>
            <person name="LaButti K."/>
            <person name="Viragh M."/>
            <person name="Koriabine M."/>
            <person name="Yan M."/>
            <person name="Riley R."/>
            <person name="Champramary S."/>
            <person name="Plett K.L."/>
            <person name="Tsai I.J."/>
            <person name="Slot J."/>
            <person name="Sipos G."/>
            <person name="Plett J."/>
            <person name="Nagy L.G."/>
            <person name="Grigoriev I.V."/>
        </authorList>
    </citation>
    <scope>NUCLEOTIDE SEQUENCE</scope>
    <source>
        <strain evidence="1">CCBAS 213</strain>
    </source>
</reference>
<evidence type="ECO:0000313" key="2">
    <source>
        <dbReference type="Proteomes" id="UP001175211"/>
    </source>
</evidence>
<evidence type="ECO:0000313" key="1">
    <source>
        <dbReference type="EMBL" id="KAK0435699.1"/>
    </source>
</evidence>
<accession>A0AA39J6H8</accession>
<proteinExistence type="predicted"/>
<dbReference type="GeneID" id="85354123"/>
<organism evidence="1 2">
    <name type="scientific">Armillaria tabescens</name>
    <name type="common">Ringless honey mushroom</name>
    <name type="synonym">Agaricus tabescens</name>
    <dbReference type="NCBI Taxonomy" id="1929756"/>
    <lineage>
        <taxon>Eukaryota</taxon>
        <taxon>Fungi</taxon>
        <taxon>Dikarya</taxon>
        <taxon>Basidiomycota</taxon>
        <taxon>Agaricomycotina</taxon>
        <taxon>Agaricomycetes</taxon>
        <taxon>Agaricomycetidae</taxon>
        <taxon>Agaricales</taxon>
        <taxon>Marasmiineae</taxon>
        <taxon>Physalacriaceae</taxon>
        <taxon>Desarmillaria</taxon>
    </lineage>
</organism>
<comment type="caution">
    <text evidence="1">The sequence shown here is derived from an EMBL/GenBank/DDBJ whole genome shotgun (WGS) entry which is preliminary data.</text>
</comment>
<protein>
    <submittedName>
        <fullName evidence="1">Uncharacterized protein</fullName>
    </submittedName>
</protein>
<sequence length="196" mass="23103">MSIKMLIRVYTMETMWIPFNMYFVDEVQDLFGALNYIINTIRNSVEGRPHLYCIVWNLISDGDHCNVVRFFNHGAHIGSLYYSSMPGEAEFVPVTAPAVINMPEHRFIGIFTQMTENIAGFCCYGILGIIYELKVTSRELFRIIFLKHLRVGYFKCMQKDIEFDAVQVMMVIWLLVHTFRIQQNQSQNHWFWVPRN</sequence>